<dbReference type="PANTHER" id="PTHR36978:SF4">
    <property type="entry name" value="P-LOOP CONTAINING NUCLEOSIDE TRIPHOSPHATE HYDROLASE PROTEIN"/>
    <property type="match status" value="1"/>
</dbReference>
<dbReference type="InterPro" id="IPR027417">
    <property type="entry name" value="P-loop_NTPase"/>
</dbReference>
<dbReference type="SUPFAM" id="SSF52540">
    <property type="entry name" value="P-loop containing nucleoside triphosphate hydrolases"/>
    <property type="match status" value="1"/>
</dbReference>
<gene>
    <name evidence="1" type="ORF">PAC_09240</name>
</gene>
<accession>A0A1L7X2Y6</accession>
<dbReference type="Pfam" id="PF17784">
    <property type="entry name" value="Sulfotransfer_4"/>
    <property type="match status" value="1"/>
</dbReference>
<keyword evidence="2" id="KW-1185">Reference proteome</keyword>
<dbReference type="EMBL" id="FJOG01000013">
    <property type="protein sequence ID" value="CZR59348.1"/>
    <property type="molecule type" value="Genomic_DNA"/>
</dbReference>
<evidence type="ECO:0000313" key="1">
    <source>
        <dbReference type="EMBL" id="CZR59348.1"/>
    </source>
</evidence>
<dbReference type="AlphaFoldDB" id="A0A1L7X2Y6"/>
<name>A0A1L7X2Y6_9HELO</name>
<organism evidence="1 2">
    <name type="scientific">Phialocephala subalpina</name>
    <dbReference type="NCBI Taxonomy" id="576137"/>
    <lineage>
        <taxon>Eukaryota</taxon>
        <taxon>Fungi</taxon>
        <taxon>Dikarya</taxon>
        <taxon>Ascomycota</taxon>
        <taxon>Pezizomycotina</taxon>
        <taxon>Leotiomycetes</taxon>
        <taxon>Helotiales</taxon>
        <taxon>Mollisiaceae</taxon>
        <taxon>Phialocephala</taxon>
        <taxon>Phialocephala fortinii species complex</taxon>
    </lineage>
</organism>
<dbReference type="InterPro" id="IPR040632">
    <property type="entry name" value="Sulfotransfer_4"/>
</dbReference>
<dbReference type="Proteomes" id="UP000184330">
    <property type="component" value="Unassembled WGS sequence"/>
</dbReference>
<reference evidence="1 2" key="1">
    <citation type="submission" date="2016-03" db="EMBL/GenBank/DDBJ databases">
        <authorList>
            <person name="Ploux O."/>
        </authorList>
    </citation>
    <scope>NUCLEOTIDE SEQUENCE [LARGE SCALE GENOMIC DNA]</scope>
    <source>
        <strain evidence="1 2">UAMH 11012</strain>
    </source>
</reference>
<dbReference type="OrthoDB" id="408152at2759"/>
<dbReference type="STRING" id="576137.A0A1L7X2Y6"/>
<protein>
    <submittedName>
        <fullName evidence="1">Uncharacterized protein</fullName>
    </submittedName>
</protein>
<proteinExistence type="predicted"/>
<dbReference type="Gene3D" id="3.40.50.300">
    <property type="entry name" value="P-loop containing nucleotide triphosphate hydrolases"/>
    <property type="match status" value="1"/>
</dbReference>
<dbReference type="PANTHER" id="PTHR36978">
    <property type="entry name" value="P-LOOP CONTAINING NUCLEOTIDE TRIPHOSPHATE HYDROLASE"/>
    <property type="match status" value="1"/>
</dbReference>
<sequence>MIVMNLSMVRTGTTSLQHALEILGVKPFAHGFTIFTQSRDLVMWQQGMRDKWWPQSDSTPFGREEFDNLLGQYEGLSDWPCIAFSEELIKAYPEAKAILVEREIESWYKSFQKTVSSNVFWPVMHGIAMMDYHYLGQFQIMTRLMVRGWFEAENQKELEENARRTYQEHYDNVKKWCPEERLLAFD</sequence>
<evidence type="ECO:0000313" key="2">
    <source>
        <dbReference type="Proteomes" id="UP000184330"/>
    </source>
</evidence>